<evidence type="ECO:0008006" key="9">
    <source>
        <dbReference type="Google" id="ProtNLM"/>
    </source>
</evidence>
<proteinExistence type="inferred from homology"/>
<feature type="domain" description="Carbohydrate kinase FGGY N-terminal" evidence="5">
    <location>
        <begin position="4"/>
        <end position="244"/>
    </location>
</feature>
<dbReference type="Gene3D" id="3.30.420.40">
    <property type="match status" value="2"/>
</dbReference>
<keyword evidence="8" id="KW-1185">Reference proteome</keyword>
<evidence type="ECO:0000256" key="3">
    <source>
        <dbReference type="ARBA" id="ARBA00022777"/>
    </source>
</evidence>
<evidence type="ECO:0000256" key="4">
    <source>
        <dbReference type="RuleBase" id="RU003733"/>
    </source>
</evidence>
<reference evidence="7" key="2">
    <citation type="submission" date="2024-05" db="EMBL/GenBank/DDBJ databases">
        <title>Rhodohalobacter halophilus gen. nov., sp. nov., a moderately halophilic member of the family Balneolaceae.</title>
        <authorList>
            <person name="Xia J."/>
        </authorList>
    </citation>
    <scope>NUCLEOTIDE SEQUENCE</scope>
    <source>
        <strain evidence="7">WB101</strain>
    </source>
</reference>
<dbReference type="RefSeq" id="WP_237852316.1">
    <property type="nucleotide sequence ID" value="NZ_JAKLWS010000002.1"/>
</dbReference>
<dbReference type="PANTHER" id="PTHR43095:SF5">
    <property type="entry name" value="XYLULOSE KINASE"/>
    <property type="match status" value="1"/>
</dbReference>
<dbReference type="InterPro" id="IPR000577">
    <property type="entry name" value="Carb_kinase_FGGY"/>
</dbReference>
<dbReference type="PIRSF" id="PIRSF000538">
    <property type="entry name" value="GlpK"/>
    <property type="match status" value="1"/>
</dbReference>
<keyword evidence="2 4" id="KW-0808">Transferase</keyword>
<dbReference type="InterPro" id="IPR043129">
    <property type="entry name" value="ATPase_NBD"/>
</dbReference>
<accession>A0ABS9K9E8</accession>
<gene>
    <name evidence="7" type="ORF">L6773_02760</name>
</gene>
<dbReference type="InterPro" id="IPR050406">
    <property type="entry name" value="FGGY_Carb_Kinase"/>
</dbReference>
<comment type="similarity">
    <text evidence="1 4">Belongs to the FGGY kinase family.</text>
</comment>
<sequence length="499" mass="55823">MNFLGIDIGTSGCKAAVYNEKGELMAESRRPYEVVFSKGGAAELNSGEVIKKCFESIRECTDLIEKGSVKALSISSQGEAFTAVGSNREILSNAMISSDTRSAPYIEPLVDEIGEQRLYEITGHTAQPIFTLFKLLWFKSNKPKIWEKARYFLCFEDLLQLFLGVEPTISWSLAGRTMMFDVQKHNWSHEILEKIELEPGKLATPQQSGSIAGYVSAEVASKIGLSNDTIIVSGGHDQGCNALGAGVTKEGVAMLATGTVECITAAFNKPIFNEKLMLNNLCTYDYVLPDSYSSIAYHLTGGNILHWFAREFGQQEKEKAKTNEKDYYTLLLNQIDLTPTDLLVLPYFTTSGTPHFDRKTKGTIYGLRLRTKRSEILQALLEGVMYEMKVNLEILENAGYKIKRFRAVGGGAKSLKWVQLKANIIGRDIEVLSVRETGCYGSAMLAYSAFESTALFDIAKEWVKPRKTIIPNKKYEEEYQSKFSSYKRLYFSLKEMIST</sequence>
<dbReference type="PROSITE" id="PS00445">
    <property type="entry name" value="FGGY_KINASES_2"/>
    <property type="match status" value="1"/>
</dbReference>
<dbReference type="Pfam" id="PF02782">
    <property type="entry name" value="FGGY_C"/>
    <property type="match status" value="1"/>
</dbReference>
<dbReference type="InterPro" id="IPR018485">
    <property type="entry name" value="FGGY_C"/>
</dbReference>
<dbReference type="InterPro" id="IPR018484">
    <property type="entry name" value="FGGY_N"/>
</dbReference>
<feature type="domain" description="Carbohydrate kinase FGGY C-terminal" evidence="6">
    <location>
        <begin position="257"/>
        <end position="449"/>
    </location>
</feature>
<evidence type="ECO:0000256" key="1">
    <source>
        <dbReference type="ARBA" id="ARBA00009156"/>
    </source>
</evidence>
<dbReference type="CDD" id="cd07773">
    <property type="entry name" value="ASKHA_NBD_FGGY_FK"/>
    <property type="match status" value="1"/>
</dbReference>
<organism evidence="7 8">
    <name type="scientific">Rhodohalobacter sulfatireducens</name>
    <dbReference type="NCBI Taxonomy" id="2911366"/>
    <lineage>
        <taxon>Bacteria</taxon>
        <taxon>Pseudomonadati</taxon>
        <taxon>Balneolota</taxon>
        <taxon>Balneolia</taxon>
        <taxon>Balneolales</taxon>
        <taxon>Balneolaceae</taxon>
        <taxon>Rhodohalobacter</taxon>
    </lineage>
</organism>
<dbReference type="Proteomes" id="UP001165366">
    <property type="component" value="Unassembled WGS sequence"/>
</dbReference>
<dbReference type="InterPro" id="IPR018483">
    <property type="entry name" value="Carb_kinase_FGGY_CS"/>
</dbReference>
<dbReference type="PANTHER" id="PTHR43095">
    <property type="entry name" value="SUGAR KINASE"/>
    <property type="match status" value="1"/>
</dbReference>
<name>A0ABS9K9E8_9BACT</name>
<dbReference type="Pfam" id="PF00370">
    <property type="entry name" value="FGGY_N"/>
    <property type="match status" value="1"/>
</dbReference>
<comment type="caution">
    <text evidence="7">The sequence shown here is derived from an EMBL/GenBank/DDBJ whole genome shotgun (WGS) entry which is preliminary data.</text>
</comment>
<dbReference type="SUPFAM" id="SSF53067">
    <property type="entry name" value="Actin-like ATPase domain"/>
    <property type="match status" value="2"/>
</dbReference>
<dbReference type="EMBL" id="JAKLWS010000002">
    <property type="protein sequence ID" value="MCG2587472.1"/>
    <property type="molecule type" value="Genomic_DNA"/>
</dbReference>
<protein>
    <recommendedName>
        <fullName evidence="9">Xylulokinase</fullName>
    </recommendedName>
</protein>
<evidence type="ECO:0000259" key="6">
    <source>
        <dbReference type="Pfam" id="PF02782"/>
    </source>
</evidence>
<evidence type="ECO:0000259" key="5">
    <source>
        <dbReference type="Pfam" id="PF00370"/>
    </source>
</evidence>
<evidence type="ECO:0000313" key="8">
    <source>
        <dbReference type="Proteomes" id="UP001165366"/>
    </source>
</evidence>
<reference evidence="7" key="1">
    <citation type="submission" date="2022-01" db="EMBL/GenBank/DDBJ databases">
        <authorList>
            <person name="Wang Y."/>
        </authorList>
    </citation>
    <scope>NUCLEOTIDE SEQUENCE</scope>
    <source>
        <strain evidence="7">WB101</strain>
    </source>
</reference>
<evidence type="ECO:0000313" key="7">
    <source>
        <dbReference type="EMBL" id="MCG2587472.1"/>
    </source>
</evidence>
<evidence type="ECO:0000256" key="2">
    <source>
        <dbReference type="ARBA" id="ARBA00022679"/>
    </source>
</evidence>
<keyword evidence="3 4" id="KW-0418">Kinase</keyword>